<reference evidence="1" key="1">
    <citation type="submission" date="2023-11" db="EMBL/GenBank/DDBJ databases">
        <title>Genome assemblies of two species of porcelain crab, Petrolisthes cinctipes and Petrolisthes manimaculis (Anomura: Porcellanidae).</title>
        <authorList>
            <person name="Angst P."/>
        </authorList>
    </citation>
    <scope>NUCLEOTIDE SEQUENCE</scope>
    <source>
        <strain evidence="1">PB745_02</strain>
        <tissue evidence="1">Gill</tissue>
    </source>
</reference>
<comment type="caution">
    <text evidence="1">The sequence shown here is derived from an EMBL/GenBank/DDBJ whole genome shotgun (WGS) entry which is preliminary data.</text>
</comment>
<dbReference type="Proteomes" id="UP001292094">
    <property type="component" value="Unassembled WGS sequence"/>
</dbReference>
<name>A0AAE1QBW5_9EUCA</name>
<evidence type="ECO:0000313" key="2">
    <source>
        <dbReference type="Proteomes" id="UP001292094"/>
    </source>
</evidence>
<organism evidence="1 2">
    <name type="scientific">Petrolisthes manimaculis</name>
    <dbReference type="NCBI Taxonomy" id="1843537"/>
    <lineage>
        <taxon>Eukaryota</taxon>
        <taxon>Metazoa</taxon>
        <taxon>Ecdysozoa</taxon>
        <taxon>Arthropoda</taxon>
        <taxon>Crustacea</taxon>
        <taxon>Multicrustacea</taxon>
        <taxon>Malacostraca</taxon>
        <taxon>Eumalacostraca</taxon>
        <taxon>Eucarida</taxon>
        <taxon>Decapoda</taxon>
        <taxon>Pleocyemata</taxon>
        <taxon>Anomura</taxon>
        <taxon>Galatheoidea</taxon>
        <taxon>Porcellanidae</taxon>
        <taxon>Petrolisthes</taxon>
    </lineage>
</organism>
<dbReference type="EMBL" id="JAWZYT010000428">
    <property type="protein sequence ID" value="KAK4323603.1"/>
    <property type="molecule type" value="Genomic_DNA"/>
</dbReference>
<sequence length="82" mass="8818">MVATPAQAVRGERAGLVVPGQVFPQCSIPAWSVPAFITHSWCSHAPLVTIPIPIETAGPPWWRFFVKVIQAGGEGRTRQAKG</sequence>
<gene>
    <name evidence="1" type="ORF">Pmani_005718</name>
</gene>
<proteinExistence type="predicted"/>
<protein>
    <submittedName>
        <fullName evidence="1">Uncharacterized protein</fullName>
    </submittedName>
</protein>
<evidence type="ECO:0000313" key="1">
    <source>
        <dbReference type="EMBL" id="KAK4323603.1"/>
    </source>
</evidence>
<accession>A0AAE1QBW5</accession>
<keyword evidence="2" id="KW-1185">Reference proteome</keyword>
<dbReference type="AlphaFoldDB" id="A0AAE1QBW5"/>